<gene>
    <name evidence="1" type="ORF">B0A49_06983</name>
</gene>
<name>A0A4U0XCV2_9PEZI</name>
<evidence type="ECO:0000313" key="2">
    <source>
        <dbReference type="Proteomes" id="UP000308768"/>
    </source>
</evidence>
<dbReference type="AlphaFoldDB" id="A0A4U0XCV2"/>
<sequence length="203" mass="23157">MSRWLRGHDLNYEPSHKYDVEYKRSSLPPTANRLPMFLDSMSLDRPLRRADVLSLRQLCSSSNRGYLDVAAEIAHDNPTGVPLTLNFAQIFTVVAISMHVPSPLHWLMLVHCALGFWASDKWIGTTTWTMAEAHDWHGSTRRWYNRSWAERGDHCRHVARNAAALSRRVTMGGGREFRRAHLLAEEKKGKLVSQAPSRISVQA</sequence>
<accession>A0A4U0XCV2</accession>
<reference evidence="1 2" key="1">
    <citation type="submission" date="2017-03" db="EMBL/GenBank/DDBJ databases">
        <title>Genomes of endolithic fungi from Antarctica.</title>
        <authorList>
            <person name="Coleine C."/>
            <person name="Masonjones S."/>
            <person name="Stajich J.E."/>
        </authorList>
    </citation>
    <scope>NUCLEOTIDE SEQUENCE [LARGE SCALE GENOMIC DNA]</scope>
    <source>
        <strain evidence="1 2">CCFEE 5187</strain>
    </source>
</reference>
<proteinExistence type="predicted"/>
<evidence type="ECO:0000313" key="1">
    <source>
        <dbReference type="EMBL" id="TKA73666.1"/>
    </source>
</evidence>
<comment type="caution">
    <text evidence="1">The sequence shown here is derived from an EMBL/GenBank/DDBJ whole genome shotgun (WGS) entry which is preliminary data.</text>
</comment>
<protein>
    <submittedName>
        <fullName evidence="1">Uncharacterized protein</fullName>
    </submittedName>
</protein>
<dbReference type="EMBL" id="NAJN01000414">
    <property type="protein sequence ID" value="TKA73666.1"/>
    <property type="molecule type" value="Genomic_DNA"/>
</dbReference>
<dbReference type="Proteomes" id="UP000308768">
    <property type="component" value="Unassembled WGS sequence"/>
</dbReference>
<keyword evidence="2" id="KW-1185">Reference proteome</keyword>
<organism evidence="1 2">
    <name type="scientific">Cryomyces minteri</name>
    <dbReference type="NCBI Taxonomy" id="331657"/>
    <lineage>
        <taxon>Eukaryota</taxon>
        <taxon>Fungi</taxon>
        <taxon>Dikarya</taxon>
        <taxon>Ascomycota</taxon>
        <taxon>Pezizomycotina</taxon>
        <taxon>Dothideomycetes</taxon>
        <taxon>Dothideomycetes incertae sedis</taxon>
        <taxon>Cryomyces</taxon>
    </lineage>
</organism>